<dbReference type="GO" id="GO:0005886">
    <property type="term" value="C:plasma membrane"/>
    <property type="evidence" value="ECO:0007669"/>
    <property type="project" value="UniProtKB-SubCell"/>
</dbReference>
<dbReference type="eggNOG" id="COG0395">
    <property type="taxonomic scope" value="Bacteria"/>
</dbReference>
<evidence type="ECO:0000256" key="2">
    <source>
        <dbReference type="ARBA" id="ARBA00022448"/>
    </source>
</evidence>
<gene>
    <name evidence="9" type="ordered locus">Tsac_0149</name>
</gene>
<dbReference type="Proteomes" id="UP000006178">
    <property type="component" value="Chromosome"/>
</dbReference>
<proteinExistence type="inferred from homology"/>
<dbReference type="Gene3D" id="1.10.3720.10">
    <property type="entry name" value="MetI-like"/>
    <property type="match status" value="1"/>
</dbReference>
<keyword evidence="10" id="KW-1185">Reference proteome</keyword>
<evidence type="ECO:0000256" key="6">
    <source>
        <dbReference type="ARBA" id="ARBA00023136"/>
    </source>
</evidence>
<evidence type="ECO:0000256" key="5">
    <source>
        <dbReference type="ARBA" id="ARBA00022989"/>
    </source>
</evidence>
<dbReference type="AlphaFoldDB" id="I3VRP0"/>
<evidence type="ECO:0000259" key="8">
    <source>
        <dbReference type="PROSITE" id="PS50928"/>
    </source>
</evidence>
<dbReference type="SUPFAM" id="SSF161098">
    <property type="entry name" value="MetI-like"/>
    <property type="match status" value="1"/>
</dbReference>
<dbReference type="PANTHER" id="PTHR43744">
    <property type="entry name" value="ABC TRANSPORTER PERMEASE PROTEIN MG189-RELATED-RELATED"/>
    <property type="match status" value="1"/>
</dbReference>
<dbReference type="GO" id="GO:0055085">
    <property type="term" value="P:transmembrane transport"/>
    <property type="evidence" value="ECO:0007669"/>
    <property type="project" value="InterPro"/>
</dbReference>
<keyword evidence="5 7" id="KW-1133">Transmembrane helix</keyword>
<feature type="domain" description="ABC transmembrane type-1" evidence="8">
    <location>
        <begin position="76"/>
        <end position="261"/>
    </location>
</feature>
<feature type="transmembrane region" description="Helical" evidence="7">
    <location>
        <begin position="12"/>
        <end position="34"/>
    </location>
</feature>
<feature type="transmembrane region" description="Helical" evidence="7">
    <location>
        <begin position="243"/>
        <end position="261"/>
    </location>
</feature>
<reference evidence="9 10" key="1">
    <citation type="journal article" date="2014" name="Appl. Environ. Microbiol.">
        <title>Profile of Secreted Hydrolases, Associated Proteins, and SlpA in Thermoanaerobacterium saccharolyticum during the Degradation of Hemicellulose.</title>
        <authorList>
            <person name="Currie D.H."/>
            <person name="Guss A.M."/>
            <person name="Herring C.D."/>
            <person name="Giannone R.J."/>
            <person name="Johnson C.M."/>
            <person name="Lankford P.K."/>
            <person name="Brown S.D."/>
            <person name="Hettich R.L."/>
            <person name="Lynd L.R."/>
        </authorList>
    </citation>
    <scope>NUCLEOTIDE SEQUENCE [LARGE SCALE GENOMIC DNA]</scope>
    <source>
        <strain evidence="10">DSM 8691 / JW/SL-YS485</strain>
    </source>
</reference>
<comment type="subcellular location">
    <subcellularLocation>
        <location evidence="1 7">Cell membrane</location>
        <topology evidence="1 7">Multi-pass membrane protein</topology>
    </subcellularLocation>
</comment>
<dbReference type="STRING" id="1094508.Tsac_0149"/>
<dbReference type="Pfam" id="PF00528">
    <property type="entry name" value="BPD_transp_1"/>
    <property type="match status" value="1"/>
</dbReference>
<feature type="transmembrane region" description="Helical" evidence="7">
    <location>
        <begin position="186"/>
        <end position="208"/>
    </location>
</feature>
<feature type="transmembrane region" description="Helical" evidence="7">
    <location>
        <begin position="139"/>
        <end position="160"/>
    </location>
</feature>
<dbReference type="PROSITE" id="PS50928">
    <property type="entry name" value="ABC_TM1"/>
    <property type="match status" value="1"/>
</dbReference>
<protein>
    <submittedName>
        <fullName evidence="9">ABC-type transporter, integral membrane subunit</fullName>
    </submittedName>
</protein>
<keyword evidence="2 7" id="KW-0813">Transport</keyword>
<dbReference type="RefSeq" id="WP_014757108.1">
    <property type="nucleotide sequence ID" value="NC_017992.1"/>
</dbReference>
<keyword evidence="4 7" id="KW-0812">Transmembrane</keyword>
<keyword evidence="3" id="KW-1003">Cell membrane</keyword>
<evidence type="ECO:0000256" key="1">
    <source>
        <dbReference type="ARBA" id="ARBA00004651"/>
    </source>
</evidence>
<evidence type="ECO:0000313" key="9">
    <source>
        <dbReference type="EMBL" id="AFK85185.1"/>
    </source>
</evidence>
<organism evidence="9 10">
    <name type="scientific">Thermoanaerobacterium saccharolyticum (strain DSM 8691 / JW/SL-YS485)</name>
    <dbReference type="NCBI Taxonomy" id="1094508"/>
    <lineage>
        <taxon>Bacteria</taxon>
        <taxon>Bacillati</taxon>
        <taxon>Bacillota</taxon>
        <taxon>Clostridia</taxon>
        <taxon>Thermoanaerobacterales</taxon>
        <taxon>Thermoanaerobacteraceae</taxon>
        <taxon>Thermoanaerobacterium</taxon>
    </lineage>
</organism>
<dbReference type="CDD" id="cd06261">
    <property type="entry name" value="TM_PBP2"/>
    <property type="match status" value="1"/>
</dbReference>
<evidence type="ECO:0000313" key="10">
    <source>
        <dbReference type="Proteomes" id="UP000006178"/>
    </source>
</evidence>
<dbReference type="PANTHER" id="PTHR43744:SF8">
    <property type="entry name" value="SN-GLYCEROL-3-PHOSPHATE TRANSPORT SYSTEM PERMEASE PROTEIN UGPE"/>
    <property type="match status" value="1"/>
</dbReference>
<dbReference type="InterPro" id="IPR035906">
    <property type="entry name" value="MetI-like_sf"/>
</dbReference>
<keyword evidence="6 7" id="KW-0472">Membrane</keyword>
<dbReference type="PATRIC" id="fig|1094508.3.peg.150"/>
<comment type="similarity">
    <text evidence="7">Belongs to the binding-protein-dependent transport system permease family.</text>
</comment>
<evidence type="ECO:0000256" key="4">
    <source>
        <dbReference type="ARBA" id="ARBA00022692"/>
    </source>
</evidence>
<sequence>MSKSKPNEANILVKSLIYVVLIIGVIISIFPFYMMFVSATHTSGEILKVPPMLTVGSNLIKNYETLQADINFWKVFFNSIFIASVYTFLTVFLSSMAGYAFAKYNFKGKNLFFSLILLLMMIPYQVLLVPQFILMTKLGWVGTYQAIILPGLANIFGIFLMRQNMLSFPNALIDAARIDGLGEFGIFFKVVLPNVKASLGALAIYMFMSQWNSFMWPLINNMYTFPVALAQLNGTTRIDYGEIMFGASMSAIPIIIVFLIFQRQFISGILGGAIKE</sequence>
<dbReference type="InterPro" id="IPR000515">
    <property type="entry name" value="MetI-like"/>
</dbReference>
<name>I3VRP0_THESW</name>
<dbReference type="KEGG" id="tsh:Tsac_0149"/>
<feature type="transmembrane region" description="Helical" evidence="7">
    <location>
        <begin position="75"/>
        <end position="99"/>
    </location>
</feature>
<dbReference type="EMBL" id="CP003184">
    <property type="protein sequence ID" value="AFK85185.1"/>
    <property type="molecule type" value="Genomic_DNA"/>
</dbReference>
<dbReference type="BioCyc" id="TSAC1094508:GLMA-151-MONOMER"/>
<evidence type="ECO:0000256" key="7">
    <source>
        <dbReference type="RuleBase" id="RU363032"/>
    </source>
</evidence>
<accession>I3VRP0</accession>
<feature type="transmembrane region" description="Helical" evidence="7">
    <location>
        <begin position="111"/>
        <end position="133"/>
    </location>
</feature>
<evidence type="ECO:0000256" key="3">
    <source>
        <dbReference type="ARBA" id="ARBA00022475"/>
    </source>
</evidence>